<dbReference type="Proteomes" id="UP000027920">
    <property type="component" value="Unassembled WGS sequence"/>
</dbReference>
<accession>A0A072PA22</accession>
<name>A0A072PA22_9EURO</name>
<sequence length="338" mass="39047">MFCEVIQPPTRLSERIGLPITVQIPSVQRNSTDIVEEETRDNFNVTRYTRRRKNATSDLLWLSLTHDEASWGRNRLRWTRTIDDFLKIVPTQHNVETVSLGLLTSSIDEYNKYKSATSQYPFAKVDIFFHPGYHQGPTVDRDHRHDDEVQAVRRAEMATLRNYLMLKTLGEEAHILWVDADIFYLDDGITKRMLQHIEERDDIGIITARCSRDGAEDYDRNAWRGTRKGPRGWDLDQKEINRGELKTQGQYHVDKLIVGTTDDDLVDLDTVGATILYLRASLIWRGLNFPHQFVVGTRWRKDGWDGIESEGLCYRARGLSGGKCAVLGGDWHVQHTDF</sequence>
<dbReference type="InterPro" id="IPR029044">
    <property type="entry name" value="Nucleotide-diphossugar_trans"/>
</dbReference>
<dbReference type="GeneID" id="25282063"/>
<dbReference type="PANTHER" id="PTHR43083:SF6">
    <property type="entry name" value="MANNAN POLYMERASE COMPLEXES SUBUNIT MNN9"/>
    <property type="match status" value="1"/>
</dbReference>
<comment type="similarity">
    <text evidence="1">Belongs to the ANP1/MMN9/VAN1 family.</text>
</comment>
<comment type="caution">
    <text evidence="2">The sequence shown here is derived from an EMBL/GenBank/DDBJ whole genome shotgun (WGS) entry which is preliminary data.</text>
</comment>
<proteinExistence type="inferred from homology"/>
<dbReference type="VEuPathDB" id="FungiDB:A1O9_07149"/>
<dbReference type="Gene3D" id="3.90.550.10">
    <property type="entry name" value="Spore Coat Polysaccharide Biosynthesis Protein SpsA, Chain A"/>
    <property type="match status" value="1"/>
</dbReference>
<protein>
    <submittedName>
        <fullName evidence="2">Uncharacterized protein</fullName>
    </submittedName>
</protein>
<evidence type="ECO:0000256" key="1">
    <source>
        <dbReference type="ARBA" id="ARBA00037964"/>
    </source>
</evidence>
<dbReference type="EMBL" id="AMGV01000005">
    <property type="protein sequence ID" value="KEF56959.1"/>
    <property type="molecule type" value="Genomic_DNA"/>
</dbReference>
<dbReference type="AlphaFoldDB" id="A0A072PA22"/>
<dbReference type="Pfam" id="PF03452">
    <property type="entry name" value="Anp1"/>
    <property type="match status" value="1"/>
</dbReference>
<dbReference type="InterPro" id="IPR052086">
    <property type="entry name" value="Mannan_Polymerase_Subunit"/>
</dbReference>
<organism evidence="2 3">
    <name type="scientific">Exophiala aquamarina CBS 119918</name>
    <dbReference type="NCBI Taxonomy" id="1182545"/>
    <lineage>
        <taxon>Eukaryota</taxon>
        <taxon>Fungi</taxon>
        <taxon>Dikarya</taxon>
        <taxon>Ascomycota</taxon>
        <taxon>Pezizomycotina</taxon>
        <taxon>Eurotiomycetes</taxon>
        <taxon>Chaetothyriomycetidae</taxon>
        <taxon>Chaetothyriales</taxon>
        <taxon>Herpotrichiellaceae</taxon>
        <taxon>Exophiala</taxon>
    </lineage>
</organism>
<dbReference type="STRING" id="1182545.A0A072PA22"/>
<keyword evidence="3" id="KW-1185">Reference proteome</keyword>
<dbReference type="OrthoDB" id="204164at2759"/>
<evidence type="ECO:0000313" key="2">
    <source>
        <dbReference type="EMBL" id="KEF56959.1"/>
    </source>
</evidence>
<gene>
    <name evidence="2" type="ORF">A1O9_07149</name>
</gene>
<dbReference type="RefSeq" id="XP_013259549.1">
    <property type="nucleotide sequence ID" value="XM_013404095.1"/>
</dbReference>
<dbReference type="HOGENOM" id="CLU_048297_1_0_1"/>
<evidence type="ECO:0000313" key="3">
    <source>
        <dbReference type="Proteomes" id="UP000027920"/>
    </source>
</evidence>
<dbReference type="PANTHER" id="PTHR43083">
    <property type="entry name" value="MANNAN POLYMERASE II"/>
    <property type="match status" value="1"/>
</dbReference>
<reference evidence="2 3" key="1">
    <citation type="submission" date="2013-03" db="EMBL/GenBank/DDBJ databases">
        <title>The Genome Sequence of Exophiala aquamarina CBS 119918.</title>
        <authorList>
            <consortium name="The Broad Institute Genomics Platform"/>
            <person name="Cuomo C."/>
            <person name="de Hoog S."/>
            <person name="Gorbushina A."/>
            <person name="Walker B."/>
            <person name="Young S.K."/>
            <person name="Zeng Q."/>
            <person name="Gargeya S."/>
            <person name="Fitzgerald M."/>
            <person name="Haas B."/>
            <person name="Abouelleil A."/>
            <person name="Allen A.W."/>
            <person name="Alvarado L."/>
            <person name="Arachchi H.M."/>
            <person name="Berlin A.M."/>
            <person name="Chapman S.B."/>
            <person name="Gainer-Dewar J."/>
            <person name="Goldberg J."/>
            <person name="Griggs A."/>
            <person name="Gujja S."/>
            <person name="Hansen M."/>
            <person name="Howarth C."/>
            <person name="Imamovic A."/>
            <person name="Ireland A."/>
            <person name="Larimer J."/>
            <person name="McCowan C."/>
            <person name="Murphy C."/>
            <person name="Pearson M."/>
            <person name="Poon T.W."/>
            <person name="Priest M."/>
            <person name="Roberts A."/>
            <person name="Saif S."/>
            <person name="Shea T."/>
            <person name="Sisk P."/>
            <person name="Sykes S."/>
            <person name="Wortman J."/>
            <person name="Nusbaum C."/>
            <person name="Birren B."/>
        </authorList>
    </citation>
    <scope>NUCLEOTIDE SEQUENCE [LARGE SCALE GENOMIC DNA]</scope>
    <source>
        <strain evidence="2 3">CBS 119918</strain>
    </source>
</reference>